<name>A0A2M9Y0H1_9LEPT</name>
<protein>
    <submittedName>
        <fullName evidence="5">Ribose 5-phosphate isomerase B</fullName>
        <ecNumber evidence="5">5.3.1.6</ecNumber>
    </submittedName>
</protein>
<feature type="binding site" evidence="4">
    <location>
        <begin position="67"/>
        <end position="71"/>
    </location>
    <ligand>
        <name>D-ribulose 5-phosphate</name>
        <dbReference type="ChEBI" id="CHEBI:58121"/>
    </ligand>
</feature>
<dbReference type="NCBIfam" id="NF004051">
    <property type="entry name" value="PRK05571.1"/>
    <property type="match status" value="1"/>
</dbReference>
<organism evidence="5 6">
    <name type="scientific">Leptospira brenneri</name>
    <dbReference type="NCBI Taxonomy" id="2023182"/>
    <lineage>
        <taxon>Bacteria</taxon>
        <taxon>Pseudomonadati</taxon>
        <taxon>Spirochaetota</taxon>
        <taxon>Spirochaetia</taxon>
        <taxon>Leptospirales</taxon>
        <taxon>Leptospiraceae</taxon>
        <taxon>Leptospira</taxon>
    </lineage>
</organism>
<keyword evidence="2 5" id="KW-0413">Isomerase</keyword>
<feature type="active site" description="Proton donor" evidence="3">
    <location>
        <position position="99"/>
    </location>
</feature>
<dbReference type="Pfam" id="PF02502">
    <property type="entry name" value="LacAB_rpiB"/>
    <property type="match status" value="1"/>
</dbReference>
<evidence type="ECO:0000313" key="6">
    <source>
        <dbReference type="Proteomes" id="UP000297891"/>
    </source>
</evidence>
<proteinExistence type="inferred from homology"/>
<sequence length="145" mass="15976">MKEKIGIASDHGGFALKEFLRKSLEETYEIVDYGTKSEESVDYPTIIGDACRKVLSGEVPRLIALCGTGIGASIAANRFKGIRAALCHDEFTAEMSKRHNNANVLVLGGRVLGTDLAQRIVKKWIETEFEGGRHQKRLGLIEEQS</sequence>
<evidence type="ECO:0000256" key="3">
    <source>
        <dbReference type="PIRSR" id="PIRSR005384-1"/>
    </source>
</evidence>
<dbReference type="AlphaFoldDB" id="A0A2M9Y0H1"/>
<evidence type="ECO:0000256" key="4">
    <source>
        <dbReference type="PIRSR" id="PIRSR005384-2"/>
    </source>
</evidence>
<dbReference type="EMBL" id="RQFP01000001">
    <property type="protein sequence ID" value="TGK95162.1"/>
    <property type="molecule type" value="Genomic_DNA"/>
</dbReference>
<feature type="binding site" evidence="4">
    <location>
        <position position="133"/>
    </location>
    <ligand>
        <name>D-ribulose 5-phosphate</name>
        <dbReference type="ChEBI" id="CHEBI:58121"/>
    </ligand>
</feature>
<dbReference type="InterPro" id="IPR051812">
    <property type="entry name" value="SPI_LacAB/RpiB"/>
</dbReference>
<feature type="binding site" evidence="4">
    <location>
        <position position="137"/>
    </location>
    <ligand>
        <name>D-ribulose 5-phosphate</name>
        <dbReference type="ChEBI" id="CHEBI:58121"/>
    </ligand>
</feature>
<accession>A0A2M9Y0H1</accession>
<dbReference type="NCBIfam" id="TIGR00689">
    <property type="entry name" value="rpiB_lacA_lacB"/>
    <property type="match status" value="1"/>
</dbReference>
<gene>
    <name evidence="5" type="primary">rpiB</name>
    <name evidence="5" type="ORF">EHQ30_00495</name>
</gene>
<dbReference type="PANTHER" id="PTHR43732">
    <property type="entry name" value="RIBOSE 5-PHOSPHATE ISOMERASE-RELATED"/>
    <property type="match status" value="1"/>
</dbReference>
<feature type="binding site" evidence="4">
    <location>
        <begin position="10"/>
        <end position="11"/>
    </location>
    <ligand>
        <name>D-ribulose 5-phosphate</name>
        <dbReference type="ChEBI" id="CHEBI:58121"/>
    </ligand>
</feature>
<dbReference type="EC" id="5.3.1.6" evidence="5"/>
<feature type="binding site" evidence="4">
    <location>
        <position position="100"/>
    </location>
    <ligand>
        <name>D-ribulose 5-phosphate</name>
        <dbReference type="ChEBI" id="CHEBI:58121"/>
    </ligand>
</feature>
<dbReference type="GO" id="GO:0004751">
    <property type="term" value="F:ribose-5-phosphate isomerase activity"/>
    <property type="evidence" value="ECO:0007669"/>
    <property type="project" value="UniProtKB-EC"/>
</dbReference>
<dbReference type="Proteomes" id="UP000297891">
    <property type="component" value="Unassembled WGS sequence"/>
</dbReference>
<comment type="similarity">
    <text evidence="1">Belongs to the LacAB/RpiB family.</text>
</comment>
<dbReference type="OrthoDB" id="1778624at2"/>
<evidence type="ECO:0000256" key="1">
    <source>
        <dbReference type="ARBA" id="ARBA00008754"/>
    </source>
</evidence>
<dbReference type="InterPro" id="IPR004785">
    <property type="entry name" value="RpiB"/>
</dbReference>
<dbReference type="SUPFAM" id="SSF89623">
    <property type="entry name" value="Ribose/Galactose isomerase RpiB/AlsB"/>
    <property type="match status" value="1"/>
</dbReference>
<dbReference type="NCBIfam" id="TIGR01120">
    <property type="entry name" value="rpiB"/>
    <property type="match status" value="1"/>
</dbReference>
<evidence type="ECO:0000256" key="2">
    <source>
        <dbReference type="ARBA" id="ARBA00023235"/>
    </source>
</evidence>
<dbReference type="RefSeq" id="WP_002975248.1">
    <property type="nucleotide sequence ID" value="NZ_NPDQ01000005.1"/>
</dbReference>
<feature type="active site" description="Proton acceptor" evidence="3">
    <location>
        <position position="66"/>
    </location>
</feature>
<dbReference type="PIRSF" id="PIRSF005384">
    <property type="entry name" value="RpiB_LacA_B"/>
    <property type="match status" value="1"/>
</dbReference>
<evidence type="ECO:0000313" key="5">
    <source>
        <dbReference type="EMBL" id="TGK95162.1"/>
    </source>
</evidence>
<dbReference type="Gene3D" id="3.40.1400.10">
    <property type="entry name" value="Sugar-phosphate isomerase, RpiB/LacA/LacB"/>
    <property type="match status" value="1"/>
</dbReference>
<feature type="binding site" evidence="4">
    <location>
        <position position="110"/>
    </location>
    <ligand>
        <name>D-ribulose 5-phosphate</name>
        <dbReference type="ChEBI" id="CHEBI:58121"/>
    </ligand>
</feature>
<reference evidence="5" key="1">
    <citation type="journal article" date="2019" name="PLoS Negl. Trop. Dis.">
        <title>Revisiting the worldwide diversity of Leptospira species in the environment.</title>
        <authorList>
            <person name="Vincent A.T."/>
            <person name="Schiettekatte O."/>
            <person name="Bourhy P."/>
            <person name="Veyrier F.J."/>
            <person name="Picardeau M."/>
        </authorList>
    </citation>
    <scope>NUCLEOTIDE SEQUENCE [LARGE SCALE GENOMIC DNA]</scope>
    <source>
        <strain evidence="5">201800277</strain>
    </source>
</reference>
<dbReference type="GO" id="GO:0005975">
    <property type="term" value="P:carbohydrate metabolic process"/>
    <property type="evidence" value="ECO:0007669"/>
    <property type="project" value="InterPro"/>
</dbReference>
<dbReference type="PANTHER" id="PTHR43732:SF1">
    <property type="entry name" value="RIBOSE 5-PHOSPHATE ISOMERASE"/>
    <property type="match status" value="1"/>
</dbReference>
<dbReference type="GeneID" id="79828655"/>
<comment type="caution">
    <text evidence="5">The sequence shown here is derived from an EMBL/GenBank/DDBJ whole genome shotgun (WGS) entry which is preliminary data.</text>
</comment>
<dbReference type="InterPro" id="IPR036569">
    <property type="entry name" value="RpiB_LacA_LacB_sf"/>
</dbReference>
<keyword evidence="6" id="KW-1185">Reference proteome</keyword>
<dbReference type="InterPro" id="IPR003500">
    <property type="entry name" value="RpiB_LacA_LacB"/>
</dbReference>